<feature type="compositionally biased region" description="Basic and acidic residues" evidence="1">
    <location>
        <begin position="28"/>
        <end position="59"/>
    </location>
</feature>
<organism evidence="2 3">
    <name type="scientific">Monilinia fructicola</name>
    <name type="common">Brown rot fungus</name>
    <name type="synonym">Ciboria fructicola</name>
    <dbReference type="NCBI Taxonomy" id="38448"/>
    <lineage>
        <taxon>Eukaryota</taxon>
        <taxon>Fungi</taxon>
        <taxon>Dikarya</taxon>
        <taxon>Ascomycota</taxon>
        <taxon>Pezizomycotina</taxon>
        <taxon>Leotiomycetes</taxon>
        <taxon>Helotiales</taxon>
        <taxon>Sclerotiniaceae</taxon>
        <taxon>Monilinia</taxon>
    </lineage>
</organism>
<reference evidence="2 3" key="1">
    <citation type="submission" date="2019-06" db="EMBL/GenBank/DDBJ databases">
        <title>Genome Sequence of the Brown Rot Fungal Pathogen Monilinia fructicola.</title>
        <authorList>
            <person name="De Miccolis Angelini R.M."/>
            <person name="Landi L."/>
            <person name="Abate D."/>
            <person name="Pollastro S."/>
            <person name="Romanazzi G."/>
            <person name="Faretra F."/>
        </authorList>
    </citation>
    <scope>NUCLEOTIDE SEQUENCE [LARGE SCALE GENOMIC DNA]</scope>
    <source>
        <strain evidence="2 3">Mfrc123</strain>
    </source>
</reference>
<dbReference type="EMBL" id="VICG01000010">
    <property type="protein sequence ID" value="KAA8567686.1"/>
    <property type="molecule type" value="Genomic_DNA"/>
</dbReference>
<name>A0A5M9JIX2_MONFR</name>
<proteinExistence type="predicted"/>
<dbReference type="Proteomes" id="UP000322873">
    <property type="component" value="Unassembled WGS sequence"/>
</dbReference>
<feature type="region of interest" description="Disordered" evidence="1">
    <location>
        <begin position="21"/>
        <end position="80"/>
    </location>
</feature>
<keyword evidence="3" id="KW-1185">Reference proteome</keyword>
<comment type="caution">
    <text evidence="2">The sequence shown here is derived from an EMBL/GenBank/DDBJ whole genome shotgun (WGS) entry which is preliminary data.</text>
</comment>
<evidence type="ECO:0000256" key="1">
    <source>
        <dbReference type="SAM" id="MobiDB-lite"/>
    </source>
</evidence>
<sequence length="103" mass="11808">MNGVQWTIGRLDDGEQISRLLNQSTETYDTRDGGMDGGMERRYRAEQSRAEQRRAEQRRATQSRTELSGNQIPGYLSDDTMMKAKVKEEKGVNGSNTIRMYDQ</sequence>
<protein>
    <submittedName>
        <fullName evidence="2">Uncharacterized protein</fullName>
    </submittedName>
</protein>
<accession>A0A5M9JIX2</accession>
<dbReference type="AlphaFoldDB" id="A0A5M9JIX2"/>
<evidence type="ECO:0000313" key="3">
    <source>
        <dbReference type="Proteomes" id="UP000322873"/>
    </source>
</evidence>
<evidence type="ECO:0000313" key="2">
    <source>
        <dbReference type="EMBL" id="KAA8567686.1"/>
    </source>
</evidence>
<gene>
    <name evidence="2" type="ORF">EYC84_008159</name>
</gene>